<keyword evidence="1" id="KW-1133">Transmembrane helix</keyword>
<dbReference type="AlphaFoldDB" id="A0A0B0EET7"/>
<dbReference type="PROSITE" id="PS51002">
    <property type="entry name" value="CYTB_NTER"/>
    <property type="match status" value="1"/>
</dbReference>
<accession>A0A0B0EET7</accession>
<evidence type="ECO:0000256" key="1">
    <source>
        <dbReference type="SAM" id="Phobius"/>
    </source>
</evidence>
<dbReference type="Pfam" id="PF00033">
    <property type="entry name" value="Cytochrome_B"/>
    <property type="match status" value="1"/>
</dbReference>
<protein>
    <submittedName>
        <fullName evidence="3">Putative cytochrome b6</fullName>
    </submittedName>
</protein>
<evidence type="ECO:0000313" key="4">
    <source>
        <dbReference type="Proteomes" id="UP000030652"/>
    </source>
</evidence>
<organism evidence="3 4">
    <name type="scientific">Candidatus Scalindua brodae</name>
    <dbReference type="NCBI Taxonomy" id="237368"/>
    <lineage>
        <taxon>Bacteria</taxon>
        <taxon>Pseudomonadati</taxon>
        <taxon>Planctomycetota</taxon>
        <taxon>Candidatus Brocadiia</taxon>
        <taxon>Candidatus Brocadiales</taxon>
        <taxon>Candidatus Scalinduaceae</taxon>
        <taxon>Candidatus Scalindua</taxon>
    </lineage>
</organism>
<feature type="transmembrane region" description="Helical" evidence="1">
    <location>
        <begin position="76"/>
        <end position="102"/>
    </location>
</feature>
<dbReference type="Gene3D" id="1.20.810.10">
    <property type="entry name" value="Cytochrome Bc1 Complex, Chain C"/>
    <property type="match status" value="1"/>
</dbReference>
<feature type="transmembrane region" description="Helical" evidence="1">
    <location>
        <begin position="132"/>
        <end position="150"/>
    </location>
</feature>
<dbReference type="GO" id="GO:0016491">
    <property type="term" value="F:oxidoreductase activity"/>
    <property type="evidence" value="ECO:0007669"/>
    <property type="project" value="InterPro"/>
</dbReference>
<sequence length="274" mass="31391">MNDKDDKDKLDIRELIKTKGVPGAVIHSIKNSQIWRSFFRHSLVDTPKTRMQTIISNVFLHLHPAKVKRHAPLFKFTWCMGGITFFTFLVLTITGVALMFYYHPNVRDAYWDMKGLENHVPFGLLLRNLHRWGAHLMVITVWFHMFRVFMTGSYKPPREFNWVIGVVLLVFTLLLSFTGYLLPWDQLGFWAVTVGTNMARSTPALGHEGPFGELLGMTAYNDIRFALLGGSMVGGNALLRAYIWHCIGLPLIVSIFLIVHFWRIRKDGGISGKL</sequence>
<dbReference type="SUPFAM" id="SSF81342">
    <property type="entry name" value="Transmembrane di-heme cytochromes"/>
    <property type="match status" value="1"/>
</dbReference>
<evidence type="ECO:0000259" key="2">
    <source>
        <dbReference type="PROSITE" id="PS51002"/>
    </source>
</evidence>
<feature type="transmembrane region" description="Helical" evidence="1">
    <location>
        <begin position="242"/>
        <end position="262"/>
    </location>
</feature>
<dbReference type="PATRIC" id="fig|237368.3.peg.2839"/>
<dbReference type="PANTHER" id="PTHR19271">
    <property type="entry name" value="CYTOCHROME B"/>
    <property type="match status" value="1"/>
</dbReference>
<dbReference type="InterPro" id="IPR005797">
    <property type="entry name" value="Cyt_b/b6_N"/>
</dbReference>
<dbReference type="InterPro" id="IPR016174">
    <property type="entry name" value="Di-haem_cyt_TM"/>
</dbReference>
<dbReference type="EMBL" id="JRYO01000188">
    <property type="protein sequence ID" value="KHE91632.1"/>
    <property type="molecule type" value="Genomic_DNA"/>
</dbReference>
<gene>
    <name evidence="3" type="ORF">SCABRO_02627</name>
</gene>
<keyword evidence="1" id="KW-0472">Membrane</keyword>
<dbReference type="PANTHER" id="PTHR19271:SF16">
    <property type="entry name" value="CYTOCHROME B"/>
    <property type="match status" value="1"/>
</dbReference>
<comment type="caution">
    <text evidence="3">The sequence shown here is derived from an EMBL/GenBank/DDBJ whole genome shotgun (WGS) entry which is preliminary data.</text>
</comment>
<dbReference type="Proteomes" id="UP000030652">
    <property type="component" value="Unassembled WGS sequence"/>
</dbReference>
<evidence type="ECO:0000313" key="3">
    <source>
        <dbReference type="EMBL" id="KHE91632.1"/>
    </source>
</evidence>
<dbReference type="InterPro" id="IPR027387">
    <property type="entry name" value="Cytb/b6-like_sf"/>
</dbReference>
<proteinExistence type="predicted"/>
<feature type="transmembrane region" description="Helical" evidence="1">
    <location>
        <begin position="162"/>
        <end position="182"/>
    </location>
</feature>
<dbReference type="eggNOG" id="COG1290">
    <property type="taxonomic scope" value="Bacteria"/>
</dbReference>
<dbReference type="GO" id="GO:0016020">
    <property type="term" value="C:membrane"/>
    <property type="evidence" value="ECO:0007669"/>
    <property type="project" value="InterPro"/>
</dbReference>
<name>A0A0B0EET7_9BACT</name>
<reference evidence="3 4" key="1">
    <citation type="submission" date="2014-10" db="EMBL/GenBank/DDBJ databases">
        <title>Draft genome of anammox bacterium scalindua brodae, obtained using differential coverage binning of sequence data from two enrichment reactors.</title>
        <authorList>
            <person name="Speth D.R."/>
            <person name="Russ L."/>
            <person name="Kartal B."/>
            <person name="Op den Camp H.J."/>
            <person name="Dutilh B.E."/>
            <person name="Jetten M.S."/>
        </authorList>
    </citation>
    <scope>NUCLEOTIDE SEQUENCE [LARGE SCALE GENOMIC DNA]</scope>
    <source>
        <strain evidence="3">RU1</strain>
    </source>
</reference>
<feature type="domain" description="Cytochrome b/b6 N-terminal region profile" evidence="2">
    <location>
        <begin position="43"/>
        <end position="273"/>
    </location>
</feature>
<dbReference type="GO" id="GO:0009055">
    <property type="term" value="F:electron transfer activity"/>
    <property type="evidence" value="ECO:0007669"/>
    <property type="project" value="InterPro"/>
</dbReference>
<keyword evidence="1" id="KW-0812">Transmembrane</keyword>
<dbReference type="GO" id="GO:0022904">
    <property type="term" value="P:respiratory electron transport chain"/>
    <property type="evidence" value="ECO:0007669"/>
    <property type="project" value="InterPro"/>
</dbReference>